<proteinExistence type="predicted"/>
<dbReference type="Proteomes" id="UP000041254">
    <property type="component" value="Unassembled WGS sequence"/>
</dbReference>
<dbReference type="AlphaFoldDB" id="A0A0G4EKJ5"/>
<dbReference type="PhylomeDB" id="A0A0G4EKJ5"/>
<protein>
    <submittedName>
        <fullName evidence="1">Uncharacterized protein</fullName>
    </submittedName>
</protein>
<name>A0A0G4EKJ5_VITBC</name>
<gene>
    <name evidence="1" type="ORF">Vbra_12412</name>
</gene>
<evidence type="ECO:0000313" key="2">
    <source>
        <dbReference type="Proteomes" id="UP000041254"/>
    </source>
</evidence>
<dbReference type="InParanoid" id="A0A0G4EKJ5"/>
<organism evidence="1 2">
    <name type="scientific">Vitrella brassicaformis (strain CCMP3155)</name>
    <dbReference type="NCBI Taxonomy" id="1169540"/>
    <lineage>
        <taxon>Eukaryota</taxon>
        <taxon>Sar</taxon>
        <taxon>Alveolata</taxon>
        <taxon>Colpodellida</taxon>
        <taxon>Vitrellaceae</taxon>
        <taxon>Vitrella</taxon>
    </lineage>
</organism>
<dbReference type="EMBL" id="CDMY01000260">
    <property type="protein sequence ID" value="CEL97965.1"/>
    <property type="molecule type" value="Genomic_DNA"/>
</dbReference>
<evidence type="ECO:0000313" key="1">
    <source>
        <dbReference type="EMBL" id="CEL97965.1"/>
    </source>
</evidence>
<keyword evidence="2" id="KW-1185">Reference proteome</keyword>
<reference evidence="1 2" key="1">
    <citation type="submission" date="2014-11" db="EMBL/GenBank/DDBJ databases">
        <authorList>
            <person name="Zhu J."/>
            <person name="Qi W."/>
            <person name="Song R."/>
        </authorList>
    </citation>
    <scope>NUCLEOTIDE SEQUENCE [LARGE SCALE GENOMIC DNA]</scope>
</reference>
<accession>A0A0G4EKJ5</accession>
<sequence length="142" mass="15968">MNQLRDGRRRCPYHDQHFATVYHQTSLKGWLGIREDGYIHGSVSDGMIYASPTPEKTFSCARHKGIILEISVRRSYLDFTCTEPGKVRFSPKKDYNINKSVMVGDTPDSVPHSRQWTNEHIQVRHLVGCTCGCTPSSGGNGV</sequence>
<dbReference type="VEuPathDB" id="CryptoDB:Vbra_12412"/>